<comment type="subcellular location">
    <subcellularLocation>
        <location evidence="1">Nucleus</location>
    </subcellularLocation>
</comment>
<evidence type="ECO:0000256" key="3">
    <source>
        <dbReference type="ARBA" id="ARBA00022771"/>
    </source>
</evidence>
<evidence type="ECO:0000256" key="4">
    <source>
        <dbReference type="ARBA" id="ARBA00022833"/>
    </source>
</evidence>
<dbReference type="GO" id="GO:0008270">
    <property type="term" value="F:zinc ion binding"/>
    <property type="evidence" value="ECO:0007669"/>
    <property type="project" value="UniProtKB-KW"/>
</dbReference>
<dbReference type="VEuPathDB" id="FungiDB:PSTT_02521"/>
<dbReference type="AlphaFoldDB" id="A0A2S4WK71"/>
<gene>
    <name evidence="8" type="ORF">PSHT_01688</name>
</gene>
<dbReference type="InterPro" id="IPR008906">
    <property type="entry name" value="HATC_C_dom"/>
</dbReference>
<dbReference type="InterPro" id="IPR012337">
    <property type="entry name" value="RNaseH-like_sf"/>
</dbReference>
<keyword evidence="4" id="KW-0862">Zinc</keyword>
<dbReference type="Proteomes" id="UP000238274">
    <property type="component" value="Unassembled WGS sequence"/>
</dbReference>
<keyword evidence="5" id="KW-0539">Nucleus</keyword>
<dbReference type="VEuPathDB" id="FungiDB:PSHT_01688"/>
<evidence type="ECO:0000256" key="5">
    <source>
        <dbReference type="ARBA" id="ARBA00023242"/>
    </source>
</evidence>
<reference evidence="9" key="3">
    <citation type="journal article" date="2018" name="Mol. Plant Microbe Interact.">
        <title>Genome sequence resources for the wheat stripe rust pathogen (Puccinia striiformis f. sp. tritici) and the barley stripe rust pathogen (Puccinia striiformis f. sp. hordei).</title>
        <authorList>
            <person name="Xia C."/>
            <person name="Wang M."/>
            <person name="Yin C."/>
            <person name="Cornejo O.E."/>
            <person name="Hulbert S.H."/>
            <person name="Chen X."/>
        </authorList>
    </citation>
    <scope>NUCLEOTIDE SEQUENCE [LARGE SCALE GENOMIC DNA]</scope>
    <source>
        <strain evidence="9">93TX-2</strain>
    </source>
</reference>
<dbReference type="InterPro" id="IPR052035">
    <property type="entry name" value="ZnF_BED_domain_contain"/>
</dbReference>
<evidence type="ECO:0000256" key="2">
    <source>
        <dbReference type="ARBA" id="ARBA00022723"/>
    </source>
</evidence>
<reference evidence="8 9" key="1">
    <citation type="submission" date="2017-12" db="EMBL/GenBank/DDBJ databases">
        <title>Gene loss provides genomic basis for host adaptation in cereal stripe rust fungi.</title>
        <authorList>
            <person name="Xia C."/>
        </authorList>
    </citation>
    <scope>NUCLEOTIDE SEQUENCE [LARGE SCALE GENOMIC DNA]</scope>
    <source>
        <strain evidence="8 9">93TX-2</strain>
    </source>
</reference>
<dbReference type="EMBL" id="PKSM01000013">
    <property type="protein sequence ID" value="POW22148.1"/>
    <property type="molecule type" value="Genomic_DNA"/>
</dbReference>
<sequence>MDIVDQKEAMTHYLKHSTFDMRVFNQLLVMWIVRFSLPWSRIEDFLLEVAFNYVRRGTHLNSRTWVATEAHRLYLNLQAKVVSTLQTTDSGSNNFTMATEVDRLILKKTAVYLDLEANHIRCFCHKLALILNAGLQALSLATDGYLPSRETLGFVPNLSPITEESSEIEPTDHFVVEDVVLDDPLSFDENNHPEQISSGAPCSKTHHILQKVDFIIQRITSSAAKRAEYEHWCKILEPTGRGLIAGYGIRWNIKFESRDWALHSRKVIAKLLENETDRQDKEAGKNYFSNFEISRDEWDVVKTLNETLSCLMSFINEKLESCTEPEFKNMFNKMLSKTKTYLDEALDCDAIVIATALNPCFRLSIFQAWFPSHYSRAHKLLQDLYNEKKEELTASTQSKGPVPPPEKKQVKGSKRLVHQFDFFPNAVEAPVEDELTIYLGGKWKVPSEEEGDSLKWWKEHSREFPVLALLARDFLACCATSASVERCFSAAADTCCTDQGSLAAKTIERCVSSHQWLVQGLQPDGAFETAQDVINQATQQKARDKARKAMAQTSNEEQIVL</sequence>
<dbReference type="SUPFAM" id="SSF53098">
    <property type="entry name" value="Ribonuclease H-like"/>
    <property type="match status" value="1"/>
</dbReference>
<name>A0A2S4WK71_9BASI</name>
<evidence type="ECO:0000259" key="7">
    <source>
        <dbReference type="Pfam" id="PF05699"/>
    </source>
</evidence>
<comment type="caution">
    <text evidence="8">The sequence shown here is derived from an EMBL/GenBank/DDBJ whole genome shotgun (WGS) entry which is preliminary data.</text>
</comment>
<feature type="domain" description="HAT C-terminal dimerisation" evidence="7">
    <location>
        <begin position="445"/>
        <end position="517"/>
    </location>
</feature>
<dbReference type="PANTHER" id="PTHR46481:SF10">
    <property type="entry name" value="ZINC FINGER BED DOMAIN-CONTAINING PROTEIN 39"/>
    <property type="match status" value="1"/>
</dbReference>
<keyword evidence="9" id="KW-1185">Reference proteome</keyword>
<evidence type="ECO:0000313" key="9">
    <source>
        <dbReference type="Proteomes" id="UP000238274"/>
    </source>
</evidence>
<evidence type="ECO:0000256" key="6">
    <source>
        <dbReference type="SAM" id="MobiDB-lite"/>
    </source>
</evidence>
<dbReference type="OrthoDB" id="2506126at2759"/>
<dbReference type="GO" id="GO:0046983">
    <property type="term" value="F:protein dimerization activity"/>
    <property type="evidence" value="ECO:0007669"/>
    <property type="project" value="InterPro"/>
</dbReference>
<reference evidence="9" key="2">
    <citation type="journal article" date="2018" name="BMC Genomics">
        <title>Genomic insights into host adaptation between the wheat stripe rust pathogen (Puccinia striiformis f. sp. tritici) and the barley stripe rust pathogen (Puccinia striiformis f. sp. hordei).</title>
        <authorList>
            <person name="Xia C."/>
            <person name="Wang M."/>
            <person name="Yin C."/>
            <person name="Cornejo O.E."/>
            <person name="Hulbert S.H."/>
            <person name="Chen X."/>
        </authorList>
    </citation>
    <scope>NUCLEOTIDE SEQUENCE [LARGE SCALE GENOMIC DNA]</scope>
    <source>
        <strain evidence="9">93TX-2</strain>
    </source>
</reference>
<evidence type="ECO:0000313" key="8">
    <source>
        <dbReference type="EMBL" id="POW22148.1"/>
    </source>
</evidence>
<dbReference type="Pfam" id="PF05699">
    <property type="entry name" value="Dimer_Tnp_hAT"/>
    <property type="match status" value="1"/>
</dbReference>
<dbReference type="PANTHER" id="PTHR46481">
    <property type="entry name" value="ZINC FINGER BED DOMAIN-CONTAINING PROTEIN 4"/>
    <property type="match status" value="1"/>
</dbReference>
<proteinExistence type="predicted"/>
<accession>A0A2S4WK71</accession>
<dbReference type="GO" id="GO:0005634">
    <property type="term" value="C:nucleus"/>
    <property type="evidence" value="ECO:0007669"/>
    <property type="project" value="UniProtKB-SubCell"/>
</dbReference>
<evidence type="ECO:0000256" key="1">
    <source>
        <dbReference type="ARBA" id="ARBA00004123"/>
    </source>
</evidence>
<organism evidence="8 9">
    <name type="scientific">Puccinia striiformis</name>
    <dbReference type="NCBI Taxonomy" id="27350"/>
    <lineage>
        <taxon>Eukaryota</taxon>
        <taxon>Fungi</taxon>
        <taxon>Dikarya</taxon>
        <taxon>Basidiomycota</taxon>
        <taxon>Pucciniomycotina</taxon>
        <taxon>Pucciniomycetes</taxon>
        <taxon>Pucciniales</taxon>
        <taxon>Pucciniaceae</taxon>
        <taxon>Puccinia</taxon>
    </lineage>
</organism>
<keyword evidence="3" id="KW-0863">Zinc-finger</keyword>
<feature type="region of interest" description="Disordered" evidence="6">
    <location>
        <begin position="392"/>
        <end position="411"/>
    </location>
</feature>
<keyword evidence="2" id="KW-0479">Metal-binding</keyword>
<protein>
    <recommendedName>
        <fullName evidence="7">HAT C-terminal dimerisation domain-containing protein</fullName>
    </recommendedName>
</protein>